<keyword evidence="3" id="KW-1185">Reference proteome</keyword>
<reference evidence="2" key="1">
    <citation type="submission" date="2022-08" db="EMBL/GenBank/DDBJ databases">
        <title>Draft genome sequence of Lysinibacillus sp. strain KH24.</title>
        <authorList>
            <person name="Kanbe H."/>
            <person name="Itoh H."/>
        </authorList>
    </citation>
    <scope>NUCLEOTIDE SEQUENCE</scope>
    <source>
        <strain evidence="2">KH24</strain>
    </source>
</reference>
<accession>A0ABQ5NQK1</accession>
<dbReference type="RefSeq" id="WP_264990428.1">
    <property type="nucleotide sequence ID" value="NZ_BRZA01000011.1"/>
</dbReference>
<feature type="transmembrane region" description="Helical" evidence="1">
    <location>
        <begin position="54"/>
        <end position="75"/>
    </location>
</feature>
<organism evidence="2 3">
    <name type="scientific">Lysinibacillus piscis</name>
    <dbReference type="NCBI Taxonomy" id="2518931"/>
    <lineage>
        <taxon>Bacteria</taxon>
        <taxon>Bacillati</taxon>
        <taxon>Bacillota</taxon>
        <taxon>Bacilli</taxon>
        <taxon>Bacillales</taxon>
        <taxon>Bacillaceae</taxon>
        <taxon>Lysinibacillus</taxon>
    </lineage>
</organism>
<name>A0ABQ5NQK1_9BACI</name>
<keyword evidence="1" id="KW-0812">Transmembrane</keyword>
<dbReference type="Proteomes" id="UP001065593">
    <property type="component" value="Unassembled WGS sequence"/>
</dbReference>
<evidence type="ECO:0000313" key="2">
    <source>
        <dbReference type="EMBL" id="GLC90515.1"/>
    </source>
</evidence>
<keyword evidence="1" id="KW-0472">Membrane</keyword>
<evidence type="ECO:0000313" key="3">
    <source>
        <dbReference type="Proteomes" id="UP001065593"/>
    </source>
</evidence>
<proteinExistence type="predicted"/>
<protein>
    <submittedName>
        <fullName evidence="2">Uncharacterized protein</fullName>
    </submittedName>
</protein>
<comment type="caution">
    <text evidence="2">The sequence shown here is derived from an EMBL/GenBank/DDBJ whole genome shotgun (WGS) entry which is preliminary data.</text>
</comment>
<keyword evidence="1" id="KW-1133">Transmembrane helix</keyword>
<dbReference type="EMBL" id="BRZA01000011">
    <property type="protein sequence ID" value="GLC90515.1"/>
    <property type="molecule type" value="Genomic_DNA"/>
</dbReference>
<evidence type="ECO:0000256" key="1">
    <source>
        <dbReference type="SAM" id="Phobius"/>
    </source>
</evidence>
<gene>
    <name evidence="2" type="ORF">LYSBPC_36420</name>
</gene>
<sequence length="537" mass="62430">MDDKQFNQQMELLKKTYDRLEPQLNPDAVLAQIEEQEKLEKIVQPPSRRQKPTVWLTAIASLFVIGLLTATYVIAQPEERNSAKELSVDVTDQKWIETITKKYNSKKDQIKRELKVSSETLQSFAFIQKADRLLEYYISAAKQKGTEPYFFENAEKAILSELMTPRRAFEMIGNRKSLTFEESFEVYRLYEKSAKELELYYNQALEPYQMQIRKTTDKSQYPAKLQELLKAANKQFMVLQVDANGESYFVSNILGGELSPKSLTELDPAVFGYFEYLQKGYLLLGDDLRYTKEETMLSLNYIQYTLTGTPHTKLLEYEVLQQTFVNTWLAILKGTTKYPAVDKDGTMREDYIQFLKEMVSGEYSSVMQATAKDILVELQESNHSKTFTNLTSTDIMSSIYQRRERLKVLLDESNYVFTDILETDREQIQQIYQQYQKNGETVINQLHPVNLVQLYVYALERGDKTLQAILLLPDANMGELSKLNRLSYFSQIGEYTGDVQPTVVLRVDNEHQASKKEFRIRLARNNNGYYRIEAILD</sequence>